<evidence type="ECO:0000256" key="1">
    <source>
        <dbReference type="SAM" id="Phobius"/>
    </source>
</evidence>
<organism evidence="3 4">
    <name type="scientific">Paenibacillus pectinilyticus</name>
    <dbReference type="NCBI Taxonomy" id="512399"/>
    <lineage>
        <taxon>Bacteria</taxon>
        <taxon>Bacillati</taxon>
        <taxon>Bacillota</taxon>
        <taxon>Bacilli</taxon>
        <taxon>Bacillales</taxon>
        <taxon>Paenibacillaceae</taxon>
        <taxon>Paenibacillus</taxon>
    </lineage>
</organism>
<evidence type="ECO:0000313" key="3">
    <source>
        <dbReference type="EMBL" id="OCT12846.1"/>
    </source>
</evidence>
<dbReference type="AlphaFoldDB" id="A0A1C0ZXJ1"/>
<keyword evidence="1" id="KW-0812">Transmembrane</keyword>
<feature type="transmembrane region" description="Helical" evidence="1">
    <location>
        <begin position="219"/>
        <end position="238"/>
    </location>
</feature>
<feature type="transmembrane region" description="Helical" evidence="1">
    <location>
        <begin position="188"/>
        <end position="212"/>
    </location>
</feature>
<dbReference type="Proteomes" id="UP000093309">
    <property type="component" value="Unassembled WGS sequence"/>
</dbReference>
<feature type="transmembrane region" description="Helical" evidence="1">
    <location>
        <begin position="244"/>
        <end position="262"/>
    </location>
</feature>
<dbReference type="InterPro" id="IPR032809">
    <property type="entry name" value="Put_HupE_UreJ"/>
</dbReference>
<reference evidence="4" key="1">
    <citation type="submission" date="2016-05" db="EMBL/GenBank/DDBJ databases">
        <title>Paenibacillus oryzae. sp. nov., isolated from the rice root.</title>
        <authorList>
            <person name="Zhang J."/>
            <person name="Zhang X."/>
        </authorList>
    </citation>
    <scope>NUCLEOTIDE SEQUENCE [LARGE SCALE GENOMIC DNA]</scope>
    <source>
        <strain evidence="4">KCTC13222</strain>
    </source>
</reference>
<dbReference type="EMBL" id="LYPC01000026">
    <property type="protein sequence ID" value="OCT12846.1"/>
    <property type="molecule type" value="Genomic_DNA"/>
</dbReference>
<keyword evidence="1" id="KW-1133">Transmembrane helix</keyword>
<accession>A0A1C0ZXJ1</accession>
<proteinExistence type="predicted"/>
<comment type="caution">
    <text evidence="3">The sequence shown here is derived from an EMBL/GenBank/DDBJ whole genome shotgun (WGS) entry which is preliminary data.</text>
</comment>
<dbReference type="RefSeq" id="WP_065854779.1">
    <property type="nucleotide sequence ID" value="NZ_LYPC01000026.1"/>
</dbReference>
<feature type="chain" id="PRO_5008649611" description="HupE / UreJ protein" evidence="2">
    <location>
        <begin position="18"/>
        <end position="360"/>
    </location>
</feature>
<sequence length="360" mass="40773">MLLWLLVVIWPVNSASAHMSTTGYSDVSIDNSTIRYQLYLEPEEYDQWLDSKSNKTTYVFDPSAPPKSAWETEDVQRLITEGLFVNSANVSEPATLLGVSMKQRENRSYMMIDLEYDFPATIHDYAINYDLFFDGLDPQHQNFAKIRYKGSSVDMVFNQDHRLVAEAAETSGSRSVKLPSWLVTIFEYIGIGIHHIWTGIDHLLFVTALIILPQRKRDYLKTLTAFTIGHSITLILASLKIVNIPVSVVEPLIALSIVYVAVENIWLRQIKWRWALSLGFGLIHGLGFAEVLRDAFLNHFMLSLFSFNVGVEIGQIGVLLVLLPIVVFASKWRNYRYALGIASGLIALMGAIWVVERTLL</sequence>
<protein>
    <recommendedName>
        <fullName evidence="5">HupE / UreJ protein</fullName>
    </recommendedName>
</protein>
<keyword evidence="1" id="KW-0472">Membrane</keyword>
<feature type="transmembrane region" description="Helical" evidence="1">
    <location>
        <begin position="313"/>
        <end position="330"/>
    </location>
</feature>
<keyword evidence="4" id="KW-1185">Reference proteome</keyword>
<dbReference type="STRING" id="512399.A8709_21170"/>
<evidence type="ECO:0000256" key="2">
    <source>
        <dbReference type="SAM" id="SignalP"/>
    </source>
</evidence>
<feature type="transmembrane region" description="Helical" evidence="1">
    <location>
        <begin position="274"/>
        <end position="293"/>
    </location>
</feature>
<feature type="signal peptide" evidence="2">
    <location>
        <begin position="1"/>
        <end position="17"/>
    </location>
</feature>
<keyword evidence="2" id="KW-0732">Signal</keyword>
<feature type="transmembrane region" description="Helical" evidence="1">
    <location>
        <begin position="337"/>
        <end position="355"/>
    </location>
</feature>
<dbReference type="Pfam" id="PF13795">
    <property type="entry name" value="HupE_UreJ_2"/>
    <property type="match status" value="1"/>
</dbReference>
<gene>
    <name evidence="3" type="ORF">A8709_21170</name>
</gene>
<name>A0A1C0ZXJ1_9BACL</name>
<evidence type="ECO:0000313" key="4">
    <source>
        <dbReference type="Proteomes" id="UP000093309"/>
    </source>
</evidence>
<evidence type="ECO:0008006" key="5">
    <source>
        <dbReference type="Google" id="ProtNLM"/>
    </source>
</evidence>